<comment type="caution">
    <text evidence="7">The sequence shown here is derived from an EMBL/GenBank/DDBJ whole genome shotgun (WGS) entry which is preliminary data.</text>
</comment>
<keyword evidence="3" id="KW-0238">DNA-binding</keyword>
<evidence type="ECO:0000256" key="3">
    <source>
        <dbReference type="ARBA" id="ARBA00023125"/>
    </source>
</evidence>
<name>A0A162A2P7_DAUCS</name>
<dbReference type="GO" id="GO:0003677">
    <property type="term" value="F:DNA binding"/>
    <property type="evidence" value="ECO:0007669"/>
    <property type="project" value="UniProtKB-KW"/>
</dbReference>
<keyword evidence="2" id="KW-0805">Transcription regulation</keyword>
<dbReference type="EMBL" id="LNRQ01000005">
    <property type="protein sequence ID" value="KZM94280.1"/>
    <property type="molecule type" value="Genomic_DNA"/>
</dbReference>
<gene>
    <name evidence="7" type="ORF">DCAR_017523</name>
</gene>
<dbReference type="InterPro" id="IPR015300">
    <property type="entry name" value="DNA-bd_pseudobarrel_sf"/>
</dbReference>
<keyword evidence="4" id="KW-0804">Transcription</keyword>
<evidence type="ECO:0000256" key="5">
    <source>
        <dbReference type="ARBA" id="ARBA00023242"/>
    </source>
</evidence>
<organism evidence="7">
    <name type="scientific">Daucus carota subsp. sativus</name>
    <name type="common">Carrot</name>
    <dbReference type="NCBI Taxonomy" id="79200"/>
    <lineage>
        <taxon>Eukaryota</taxon>
        <taxon>Viridiplantae</taxon>
        <taxon>Streptophyta</taxon>
        <taxon>Embryophyta</taxon>
        <taxon>Tracheophyta</taxon>
        <taxon>Spermatophyta</taxon>
        <taxon>Magnoliopsida</taxon>
        <taxon>eudicotyledons</taxon>
        <taxon>Gunneridae</taxon>
        <taxon>Pentapetalae</taxon>
        <taxon>asterids</taxon>
        <taxon>campanulids</taxon>
        <taxon>Apiales</taxon>
        <taxon>Apiaceae</taxon>
        <taxon>Apioideae</taxon>
        <taxon>Scandiceae</taxon>
        <taxon>Daucinae</taxon>
        <taxon>Daucus</taxon>
        <taxon>Daucus sect. Daucus</taxon>
    </lineage>
</organism>
<keyword evidence="5" id="KW-0539">Nucleus</keyword>
<dbReference type="SMART" id="SM01019">
    <property type="entry name" value="B3"/>
    <property type="match status" value="1"/>
</dbReference>
<evidence type="ECO:0000256" key="1">
    <source>
        <dbReference type="ARBA" id="ARBA00004123"/>
    </source>
</evidence>
<dbReference type="SUPFAM" id="SSF101936">
    <property type="entry name" value="DNA-binding pseudobarrel domain"/>
    <property type="match status" value="2"/>
</dbReference>
<comment type="subcellular location">
    <subcellularLocation>
        <location evidence="1">Nucleus</location>
    </subcellularLocation>
</comment>
<dbReference type="GO" id="GO:0005634">
    <property type="term" value="C:nucleus"/>
    <property type="evidence" value="ECO:0007669"/>
    <property type="project" value="UniProtKB-SubCell"/>
</dbReference>
<dbReference type="Gene3D" id="2.40.330.10">
    <property type="entry name" value="DNA-binding pseudobarrel domain"/>
    <property type="match status" value="1"/>
</dbReference>
<protein>
    <recommendedName>
        <fullName evidence="6">TF-B3 domain-containing protein</fullName>
    </recommendedName>
</protein>
<proteinExistence type="predicted"/>
<dbReference type="AlphaFoldDB" id="A0A162A2P7"/>
<dbReference type="Gramene" id="KZM94280">
    <property type="protein sequence ID" value="KZM94280"/>
    <property type="gene ID" value="DCAR_017523"/>
</dbReference>
<evidence type="ECO:0000256" key="2">
    <source>
        <dbReference type="ARBA" id="ARBA00023015"/>
    </source>
</evidence>
<sequence length="466" mass="53166">MRSMESTGIVADKFCILLTFEDTKSNKLKFPANFMLKYSSLLDDSMEIKLRNGYIQPVQVDKSKCQMKGVKWFFNTLELKGGELLVFEYFGRSRINLYIIGSNGTEIRYPDRVHILQRCSPGIVTLADGGWRFVTTRSDLDAVIDYIDPPAAFIDRCGFALPKRIIYLLSNGKKFVGSYDSETCRFSGLKSMFDIVGLDVIHGVRTFLFTYDGTERIVISAFDSQYNEIVFQGTPLCMVTLADGGWRFVTTRSDLDAVIDYIDPPAAFIDRCGFALPKRIIYLLSNGKKFVGSYDSETCRFSGLKSMFDIVGLDVIHGVRTFLFTYDGTERIVISAFDSQYNEIVFQGTPLCMDGNGNYPLVGNYFQITVETKHMLDDCFVVDISNEYTEVCEQWENFQCINVYSGNGCWRLLVRKRDDYNRTTIEDGWQKLRDGLGLIVGNICVFECPLHSFDQFIIRVLEPDEY</sequence>
<evidence type="ECO:0000259" key="6">
    <source>
        <dbReference type="SMART" id="SM01019"/>
    </source>
</evidence>
<feature type="domain" description="TF-B3" evidence="6">
    <location>
        <begin position="14"/>
        <end position="103"/>
    </location>
</feature>
<evidence type="ECO:0000256" key="4">
    <source>
        <dbReference type="ARBA" id="ARBA00023163"/>
    </source>
</evidence>
<accession>A0A162A2P7</accession>
<evidence type="ECO:0000313" key="7">
    <source>
        <dbReference type="EMBL" id="KZM94280.1"/>
    </source>
</evidence>
<reference evidence="7" key="1">
    <citation type="journal article" date="2016" name="Nat. Genet.">
        <title>A high-quality carrot genome assembly provides new insights into carotenoid accumulation and asterid genome evolution.</title>
        <authorList>
            <person name="Iorizzo M."/>
            <person name="Ellison S."/>
            <person name="Senalik D."/>
            <person name="Zeng P."/>
            <person name="Satapoomin P."/>
            <person name="Huang J."/>
            <person name="Bowman M."/>
            <person name="Iovene M."/>
            <person name="Sanseverino W."/>
            <person name="Cavagnaro P."/>
            <person name="Yildiz M."/>
            <person name="Macko-Podgorni A."/>
            <person name="Moranska E."/>
            <person name="Grzebelus E."/>
            <person name="Grzebelus D."/>
            <person name="Ashrafi H."/>
            <person name="Zheng Z."/>
            <person name="Cheng S."/>
            <person name="Spooner D."/>
            <person name="Van Deynze A."/>
            <person name="Simon P."/>
        </authorList>
    </citation>
    <scope>NUCLEOTIDE SEQUENCE [LARGE SCALE GENOMIC DNA]</scope>
    <source>
        <tissue evidence="7">Leaf</tissue>
    </source>
</reference>
<dbReference type="InterPro" id="IPR003340">
    <property type="entry name" value="B3_DNA-bd"/>
</dbReference>